<reference evidence="1" key="1">
    <citation type="submission" date="2020-04" db="EMBL/GenBank/DDBJ databases">
        <authorList>
            <person name="Chiriac C."/>
            <person name="Salcher M."/>
            <person name="Ghai R."/>
            <person name="Kavagutti S V."/>
        </authorList>
    </citation>
    <scope>NUCLEOTIDE SEQUENCE</scope>
</reference>
<protein>
    <submittedName>
        <fullName evidence="1">Uncharacterized protein</fullName>
    </submittedName>
</protein>
<evidence type="ECO:0000313" key="1">
    <source>
        <dbReference type="EMBL" id="CAB4147899.1"/>
    </source>
</evidence>
<name>A0A6J5MW37_9CAUD</name>
<proteinExistence type="predicted"/>
<organism evidence="1">
    <name type="scientific">uncultured Caudovirales phage</name>
    <dbReference type="NCBI Taxonomy" id="2100421"/>
    <lineage>
        <taxon>Viruses</taxon>
        <taxon>Duplodnaviria</taxon>
        <taxon>Heunggongvirae</taxon>
        <taxon>Uroviricota</taxon>
        <taxon>Caudoviricetes</taxon>
        <taxon>Peduoviridae</taxon>
        <taxon>Maltschvirus</taxon>
        <taxon>Maltschvirus maltsch</taxon>
    </lineage>
</organism>
<sequence>MRKRSKYKPKGVRLDVATWVINGFKPVSATGSAVLDLKIKNHSALEALRTGQAKRYDIDSIISALNVSEALSRLGIGHEYKDEIKEGQDALLELSRRGINREDRFVAKASELTAINYVMELHDAMLEVTTIAQLEKALDMVMNEIKSRRARAIEEKTV</sequence>
<dbReference type="EMBL" id="LR796482">
    <property type="protein sequence ID" value="CAB4147899.1"/>
    <property type="molecule type" value="Genomic_DNA"/>
</dbReference>
<accession>A0A6J5MW37</accession>
<gene>
    <name evidence="1" type="ORF">UFOVP515_52</name>
</gene>